<feature type="region of interest" description="Disordered" evidence="3">
    <location>
        <begin position="1"/>
        <end position="45"/>
    </location>
</feature>
<dbReference type="OrthoDB" id="3650836at2759"/>
<dbReference type="PANTHER" id="PTHR42085">
    <property type="entry name" value="F-BOX DOMAIN-CONTAINING PROTEIN"/>
    <property type="match status" value="1"/>
</dbReference>
<comment type="subcellular location">
    <subcellularLocation>
        <location evidence="2">Nucleus</location>
    </subcellularLocation>
</comment>
<dbReference type="GO" id="GO:0003700">
    <property type="term" value="F:DNA-binding transcription factor activity"/>
    <property type="evidence" value="ECO:0007669"/>
    <property type="project" value="InterPro"/>
</dbReference>
<dbReference type="GO" id="GO:0005634">
    <property type="term" value="C:nucleus"/>
    <property type="evidence" value="ECO:0007669"/>
    <property type="project" value="UniProtKB-SubCell"/>
</dbReference>
<feature type="region of interest" description="Disordered" evidence="3">
    <location>
        <begin position="412"/>
        <end position="461"/>
    </location>
</feature>
<keyword evidence="1 2" id="KW-0238">DNA-binding</keyword>
<feature type="compositionally biased region" description="Acidic residues" evidence="3">
    <location>
        <begin position="1"/>
        <end position="10"/>
    </location>
</feature>
<reference evidence="5 6" key="1">
    <citation type="submission" date="2021-01" db="EMBL/GenBank/DDBJ databases">
        <title>Cercospora kikuchii MAFF 305040 whole genome shotgun sequence.</title>
        <authorList>
            <person name="Kashiwa T."/>
            <person name="Suzuki T."/>
        </authorList>
    </citation>
    <scope>NUCLEOTIDE SEQUENCE [LARGE SCALE GENOMIC DNA]</scope>
    <source>
        <strain evidence="5 6">MAFF 305040</strain>
    </source>
</reference>
<keyword evidence="6" id="KW-1185">Reference proteome</keyword>
<dbReference type="InterPro" id="IPR038883">
    <property type="entry name" value="AN11006-like"/>
</dbReference>
<evidence type="ECO:0000256" key="3">
    <source>
        <dbReference type="SAM" id="MobiDB-lite"/>
    </source>
</evidence>
<accession>A0A9P3FLH6</accession>
<dbReference type="PANTHER" id="PTHR42085:SF2">
    <property type="entry name" value="F-BOX DOMAIN-CONTAINING PROTEIN"/>
    <property type="match status" value="1"/>
</dbReference>
<evidence type="ECO:0000256" key="1">
    <source>
        <dbReference type="ARBA" id="ARBA00023125"/>
    </source>
</evidence>
<dbReference type="AlphaFoldDB" id="A0A9P3FLH6"/>
<feature type="region of interest" description="Disordered" evidence="3">
    <location>
        <begin position="617"/>
        <end position="636"/>
    </location>
</feature>
<proteinExistence type="predicted"/>
<keyword evidence="2" id="KW-0539">Nucleus</keyword>
<dbReference type="GO" id="GO:0043565">
    <property type="term" value="F:sequence-specific DNA binding"/>
    <property type="evidence" value="ECO:0007669"/>
    <property type="project" value="InterPro"/>
</dbReference>
<feature type="DNA-binding region" description="Fork-head" evidence="2">
    <location>
        <begin position="75"/>
        <end position="177"/>
    </location>
</feature>
<dbReference type="InterPro" id="IPR001766">
    <property type="entry name" value="Fork_head_dom"/>
</dbReference>
<evidence type="ECO:0000313" key="5">
    <source>
        <dbReference type="EMBL" id="GIZ49146.1"/>
    </source>
</evidence>
<dbReference type="Proteomes" id="UP000825890">
    <property type="component" value="Unassembled WGS sequence"/>
</dbReference>
<evidence type="ECO:0000259" key="4">
    <source>
        <dbReference type="PROSITE" id="PS50039"/>
    </source>
</evidence>
<dbReference type="InterPro" id="IPR056632">
    <property type="entry name" value="DUF7730"/>
</dbReference>
<comment type="caution">
    <text evidence="5">The sequence shown here is derived from an EMBL/GenBank/DDBJ whole genome shotgun (WGS) entry which is preliminary data.</text>
</comment>
<gene>
    <name evidence="5" type="ORF">CKM354_001218200</name>
</gene>
<protein>
    <recommendedName>
        <fullName evidence="4">Fork-head domain-containing protein</fullName>
    </recommendedName>
</protein>
<feature type="domain" description="Fork-head" evidence="4">
    <location>
        <begin position="75"/>
        <end position="177"/>
    </location>
</feature>
<name>A0A9P3FLH6_9PEZI</name>
<feature type="compositionally biased region" description="Basic and acidic residues" evidence="3">
    <location>
        <begin position="418"/>
        <end position="433"/>
    </location>
</feature>
<evidence type="ECO:0000256" key="2">
    <source>
        <dbReference type="PROSITE-ProRule" id="PRU00089"/>
    </source>
</evidence>
<dbReference type="GeneID" id="68297757"/>
<feature type="compositionally biased region" description="Polar residues" evidence="3">
    <location>
        <begin position="30"/>
        <end position="45"/>
    </location>
</feature>
<dbReference type="EMBL" id="BOLY01000009">
    <property type="protein sequence ID" value="GIZ49146.1"/>
    <property type="molecule type" value="Genomic_DNA"/>
</dbReference>
<dbReference type="RefSeq" id="XP_044663633.1">
    <property type="nucleotide sequence ID" value="XM_044807698.1"/>
</dbReference>
<evidence type="ECO:0000313" key="6">
    <source>
        <dbReference type="Proteomes" id="UP000825890"/>
    </source>
</evidence>
<dbReference type="Pfam" id="PF24864">
    <property type="entry name" value="DUF7730"/>
    <property type="match status" value="1"/>
</dbReference>
<feature type="compositionally biased region" description="Basic residues" evidence="3">
    <location>
        <begin position="434"/>
        <end position="446"/>
    </location>
</feature>
<organism evidence="5 6">
    <name type="scientific">Cercospora kikuchii</name>
    <dbReference type="NCBI Taxonomy" id="84275"/>
    <lineage>
        <taxon>Eukaryota</taxon>
        <taxon>Fungi</taxon>
        <taxon>Dikarya</taxon>
        <taxon>Ascomycota</taxon>
        <taxon>Pezizomycotina</taxon>
        <taxon>Dothideomycetes</taxon>
        <taxon>Dothideomycetidae</taxon>
        <taxon>Mycosphaerellales</taxon>
        <taxon>Mycosphaerellaceae</taxon>
        <taxon>Cercospora</taxon>
    </lineage>
</organism>
<sequence length="636" mass="69904">MTTNDDDGLEPDPPTKFEDGEVTGAPDPSEGSSGPSYPATLASSQSNLPSEAQKLADLQAEARIVIEPFRFPEKKPPFSLAEIVVICLILNGEMSKRAIHFWIVNKFHYYCTKALAFLTKFDWDISDRHKVDAVSVEFEKIFSELDPPIHHKTDGEELVEGDPVQSPSSDGGTWVLNSLSAACGYLHRLLRAASSEHFRLMDLPTELRLRIYGMALLLPRSGVNVNSGRYVETTLSTFSKDYEQPFPGLVRWPHRITTWQSPRVSIRCSPPATHLALLQVSKQIYQEAMPVFYGDTLFVCENIGRLRDFLKTTPETRRMHIRYLAFSIEVGFKAELSKVAKMVAALPYLKELDIWIDEEQFKSVQASTAGLPGFRISGFTALRSIPSLKDIRLHGNCPNIQKALAKLMKEAKKKARAKEKAEKEKAKEKEMAKANKKSRAPRKRKAIAPTEEKDKAPRKRKAIASAEAKCVEPGMSLQSGVASGLVSAEGGPRRLAVSMPLEDDPWGLNELVPVQGGSMGLGSIVSVQGGPMGLGSIVPVQGGPMDLSRIVPDQGDTKGLGDSMPVKPVHQGPLGFMSVETHLGVLDEFIPVPYDVGCLNGHTPAQYDLAELGETIPIDGQGDGDGQWPVYTPWWP</sequence>
<dbReference type="PROSITE" id="PS50039">
    <property type="entry name" value="FORK_HEAD_3"/>
    <property type="match status" value="1"/>
</dbReference>